<proteinExistence type="predicted"/>
<feature type="region of interest" description="Disordered" evidence="1">
    <location>
        <begin position="15"/>
        <end position="36"/>
    </location>
</feature>
<organism evidence="2 3">
    <name type="scientific">Sphingobium quisquiliarum P25</name>
    <dbReference type="NCBI Taxonomy" id="1329909"/>
    <lineage>
        <taxon>Bacteria</taxon>
        <taxon>Pseudomonadati</taxon>
        <taxon>Pseudomonadota</taxon>
        <taxon>Alphaproteobacteria</taxon>
        <taxon>Sphingomonadales</taxon>
        <taxon>Sphingomonadaceae</taxon>
        <taxon>Sphingobium</taxon>
    </lineage>
</organism>
<evidence type="ECO:0000313" key="3">
    <source>
        <dbReference type="Proteomes" id="UP000015525"/>
    </source>
</evidence>
<feature type="compositionally biased region" description="Basic and acidic residues" evidence="1">
    <location>
        <begin position="26"/>
        <end position="36"/>
    </location>
</feature>
<dbReference type="Proteomes" id="UP000015525">
    <property type="component" value="Unassembled WGS sequence"/>
</dbReference>
<gene>
    <name evidence="2" type="ORF">L288_19415</name>
</gene>
<name>T0GHT5_9SPHN</name>
<evidence type="ECO:0000313" key="2">
    <source>
        <dbReference type="EMBL" id="EQA99597.1"/>
    </source>
</evidence>
<sequence>MDRASVGFVRAVEDRRRTKSTVAKKARQEGGRRWEG</sequence>
<reference evidence="2 3" key="1">
    <citation type="journal article" date="2013" name="Genome Announc.">
        <title>Draft Genome Sequence of Sphingobium quisquiliarum Strain P25T, a Novel Hexachlorocyclohexane (HCH)-Degrading Bacterium Isolated from an HCH Dumpsite.</title>
        <authorList>
            <person name="Kumar Singh A."/>
            <person name="Sangwan N."/>
            <person name="Sharma A."/>
            <person name="Gupta V."/>
            <person name="Khurana J.P."/>
            <person name="Lal R."/>
        </authorList>
    </citation>
    <scope>NUCLEOTIDE SEQUENCE [LARGE SCALE GENOMIC DNA]</scope>
    <source>
        <strain evidence="2 3">P25</strain>
    </source>
</reference>
<evidence type="ECO:0000256" key="1">
    <source>
        <dbReference type="SAM" id="MobiDB-lite"/>
    </source>
</evidence>
<dbReference type="EMBL" id="ATHO01000164">
    <property type="protein sequence ID" value="EQA99597.1"/>
    <property type="molecule type" value="Genomic_DNA"/>
</dbReference>
<keyword evidence="3" id="KW-1185">Reference proteome</keyword>
<protein>
    <submittedName>
        <fullName evidence="2">Uncharacterized protein</fullName>
    </submittedName>
</protein>
<accession>T0GHT5</accession>
<comment type="caution">
    <text evidence="2">The sequence shown here is derived from an EMBL/GenBank/DDBJ whole genome shotgun (WGS) entry which is preliminary data.</text>
</comment>
<dbReference type="AlphaFoldDB" id="T0GHT5"/>